<evidence type="ECO:0000313" key="6">
    <source>
        <dbReference type="EMBL" id="SDX32661.1"/>
    </source>
</evidence>
<dbReference type="GO" id="GO:0015833">
    <property type="term" value="P:peptide transport"/>
    <property type="evidence" value="ECO:0007669"/>
    <property type="project" value="InterPro"/>
</dbReference>
<dbReference type="Proteomes" id="UP000198828">
    <property type="component" value="Unassembled WGS sequence"/>
</dbReference>
<dbReference type="SUPFAM" id="SSF52540">
    <property type="entry name" value="P-loop containing nucleoside triphosphate hydrolases"/>
    <property type="match status" value="2"/>
</dbReference>
<dbReference type="NCBIfam" id="TIGR01727">
    <property type="entry name" value="oligo_HPY"/>
    <property type="match status" value="1"/>
</dbReference>
<proteinExistence type="inferred from homology"/>
<dbReference type="Pfam" id="PF08352">
    <property type="entry name" value="oligo_HPY"/>
    <property type="match status" value="2"/>
</dbReference>
<dbReference type="FunFam" id="3.40.50.300:FF:000016">
    <property type="entry name" value="Oligopeptide ABC transporter ATP-binding component"/>
    <property type="match status" value="2"/>
</dbReference>
<evidence type="ECO:0000256" key="3">
    <source>
        <dbReference type="ARBA" id="ARBA00022741"/>
    </source>
</evidence>
<dbReference type="PANTHER" id="PTHR43776:SF7">
    <property type="entry name" value="D,D-DIPEPTIDE TRANSPORT ATP-BINDING PROTEIN DDPF-RELATED"/>
    <property type="match status" value="1"/>
</dbReference>
<dbReference type="PANTHER" id="PTHR43776">
    <property type="entry name" value="TRANSPORT ATP-BINDING PROTEIN"/>
    <property type="match status" value="1"/>
</dbReference>
<evidence type="ECO:0000256" key="4">
    <source>
        <dbReference type="ARBA" id="ARBA00022840"/>
    </source>
</evidence>
<dbReference type="PROSITE" id="PS50893">
    <property type="entry name" value="ABC_TRANSPORTER_2"/>
    <property type="match status" value="2"/>
</dbReference>
<dbReference type="Gene3D" id="3.40.50.300">
    <property type="entry name" value="P-loop containing nucleotide triphosphate hydrolases"/>
    <property type="match status" value="2"/>
</dbReference>
<dbReference type="InterPro" id="IPR017871">
    <property type="entry name" value="ABC_transporter-like_CS"/>
</dbReference>
<dbReference type="AlphaFoldDB" id="A0A1H3ATD9"/>
<dbReference type="NCBIfam" id="NF008453">
    <property type="entry name" value="PRK11308.1"/>
    <property type="match status" value="2"/>
</dbReference>
<evidence type="ECO:0000256" key="2">
    <source>
        <dbReference type="ARBA" id="ARBA00022448"/>
    </source>
</evidence>
<reference evidence="6 7" key="1">
    <citation type="submission" date="2016-10" db="EMBL/GenBank/DDBJ databases">
        <authorList>
            <person name="de Groot N.N."/>
        </authorList>
    </citation>
    <scope>NUCLEOTIDE SEQUENCE [LARGE SCALE GENOMIC DNA]</scope>
    <source>
        <strain evidence="6 7">DSM 23310</strain>
    </source>
</reference>
<dbReference type="CDD" id="cd03257">
    <property type="entry name" value="ABC_NikE_OppD_transporters"/>
    <property type="match status" value="2"/>
</dbReference>
<name>A0A1H3ATD9_9FIRM</name>
<dbReference type="GO" id="GO:0005524">
    <property type="term" value="F:ATP binding"/>
    <property type="evidence" value="ECO:0007669"/>
    <property type="project" value="UniProtKB-KW"/>
</dbReference>
<sequence length="669" mass="75604">MKNGECILEVKDLYLTFNTYAGKVHAARGVNFSLNKGETLAIVGESGSGKSVTARAIMGLLPKNANIDKGEIIYKGRDLIKLSDREMTDIRGSDIAMIFQDPMSSLDPVMKIGRQITEALRIKQKVPAAEAKKKALRLMEAVGIDNVERRYNQYPFQFSGGMRQRIVIATALACDPEILICDEPTTALDVTVQAKILELIKEIQKERNLSVIFITHDLGVVANMADRVAVMYAGKIIEYGTVDEIFKDPRHPYTMALLSAMPDLETDSSTELYAIPGAPPNLLHPPKGDAFAPRNRFAMRIDLEEEPPMFKVSDTHYAATWLLHEEAPTIDFDTFKQKTLEKRRKFKEKEKNNEESQKPILEVRNLKQYFTSGFGRRKLVVKAVDDISFDIYKGEIFGLVGESGCGKTTTGRSIIGLYEPTEGEIYFNGELISRGQKHKGSRKFTREISMIFQDPIASLNPRMTVKEIIGEGLKISKLYHEDEIMERVYKMLEIVGLSKEHANRYPHEFSGGQRQRIGIARALIVNPKLVIADEPISALDVSIQAQVLNLLNELKNEFDLTLLFIAHDLSVVKYFSDRIGVMYNGKLVEIADADELYRNPLHPYTKSLLSAIPIPNPDYERTRKHIHYDPSIHDYSEEEPKMVEVKQGHFVYGSASEIKEYTKSLEIYS</sequence>
<keyword evidence="3" id="KW-0547">Nucleotide-binding</keyword>
<evidence type="ECO:0000256" key="1">
    <source>
        <dbReference type="ARBA" id="ARBA00005417"/>
    </source>
</evidence>
<dbReference type="OrthoDB" id="9802264at2"/>
<keyword evidence="4 6" id="KW-0067">ATP-binding</keyword>
<keyword evidence="2" id="KW-0813">Transport</keyword>
<evidence type="ECO:0000259" key="5">
    <source>
        <dbReference type="PROSITE" id="PS50893"/>
    </source>
</evidence>
<dbReference type="InterPro" id="IPR027417">
    <property type="entry name" value="P-loop_NTPase"/>
</dbReference>
<dbReference type="Pfam" id="PF00005">
    <property type="entry name" value="ABC_tran"/>
    <property type="match status" value="2"/>
</dbReference>
<keyword evidence="7" id="KW-1185">Reference proteome</keyword>
<evidence type="ECO:0000313" key="7">
    <source>
        <dbReference type="Proteomes" id="UP000198828"/>
    </source>
</evidence>
<organism evidence="6 7">
    <name type="scientific">Tepidimicrobium xylanilyticum</name>
    <dbReference type="NCBI Taxonomy" id="1123352"/>
    <lineage>
        <taxon>Bacteria</taxon>
        <taxon>Bacillati</taxon>
        <taxon>Bacillota</taxon>
        <taxon>Tissierellia</taxon>
        <taxon>Tissierellales</taxon>
        <taxon>Tepidimicrobiaceae</taxon>
        <taxon>Tepidimicrobium</taxon>
    </lineage>
</organism>
<dbReference type="NCBIfam" id="NF007739">
    <property type="entry name" value="PRK10419.1"/>
    <property type="match status" value="2"/>
</dbReference>
<dbReference type="PROSITE" id="PS00211">
    <property type="entry name" value="ABC_TRANSPORTER_1"/>
    <property type="match status" value="2"/>
</dbReference>
<protein>
    <submittedName>
        <fullName evidence="6">Peptide/nickel transport system ATP-binding protein</fullName>
    </submittedName>
</protein>
<dbReference type="GO" id="GO:0055085">
    <property type="term" value="P:transmembrane transport"/>
    <property type="evidence" value="ECO:0007669"/>
    <property type="project" value="UniProtKB-ARBA"/>
</dbReference>
<accession>A0A1H3ATD9</accession>
<feature type="domain" description="ABC transporter" evidence="5">
    <location>
        <begin position="8"/>
        <end position="258"/>
    </location>
</feature>
<dbReference type="InterPro" id="IPR050319">
    <property type="entry name" value="ABC_transp_ATP-bind"/>
</dbReference>
<dbReference type="GO" id="GO:0016887">
    <property type="term" value="F:ATP hydrolysis activity"/>
    <property type="evidence" value="ECO:0007669"/>
    <property type="project" value="InterPro"/>
</dbReference>
<gene>
    <name evidence="6" type="ORF">SAMN05660923_02124</name>
</gene>
<dbReference type="InterPro" id="IPR003439">
    <property type="entry name" value="ABC_transporter-like_ATP-bd"/>
</dbReference>
<dbReference type="RefSeq" id="WP_093753509.1">
    <property type="nucleotide sequence ID" value="NZ_FNNG01000009.1"/>
</dbReference>
<dbReference type="InterPro" id="IPR013563">
    <property type="entry name" value="Oligopep_ABC_C"/>
</dbReference>
<comment type="similarity">
    <text evidence="1">Belongs to the ABC transporter superfamily.</text>
</comment>
<dbReference type="InterPro" id="IPR003593">
    <property type="entry name" value="AAA+_ATPase"/>
</dbReference>
<dbReference type="SMART" id="SM00382">
    <property type="entry name" value="AAA"/>
    <property type="match status" value="2"/>
</dbReference>
<dbReference type="EMBL" id="FNNG01000009">
    <property type="protein sequence ID" value="SDX32661.1"/>
    <property type="molecule type" value="Genomic_DNA"/>
</dbReference>
<feature type="domain" description="ABC transporter" evidence="5">
    <location>
        <begin position="361"/>
        <end position="609"/>
    </location>
</feature>